<evidence type="ECO:0000259" key="13">
    <source>
        <dbReference type="Pfam" id="PF01643"/>
    </source>
</evidence>
<feature type="domain" description="Acyl-ACP-thioesterase N-terminal" evidence="14">
    <location>
        <begin position="1"/>
        <end position="120"/>
    </location>
</feature>
<comment type="function">
    <text evidence="11">Plays an essential role in chain termination during de novo fatty acid synthesis.</text>
</comment>
<dbReference type="InterPro" id="IPR045023">
    <property type="entry name" value="FATA/B"/>
</dbReference>
<reference evidence="17" key="1">
    <citation type="journal article" date="2019" name="Nat. Commun.">
        <title>The genome of broomcorn millet.</title>
        <authorList>
            <person name="Zou C."/>
            <person name="Miki D."/>
            <person name="Li D."/>
            <person name="Tang Q."/>
            <person name="Xiao L."/>
            <person name="Rajput S."/>
            <person name="Deng P."/>
            <person name="Jia W."/>
            <person name="Huang R."/>
            <person name="Zhang M."/>
            <person name="Sun Y."/>
            <person name="Hu J."/>
            <person name="Fu X."/>
            <person name="Schnable P.S."/>
            <person name="Li F."/>
            <person name="Zhang H."/>
            <person name="Feng B."/>
            <person name="Zhu X."/>
            <person name="Liu R."/>
            <person name="Schnable J.C."/>
            <person name="Zhu J.-K."/>
            <person name="Zhang H."/>
        </authorList>
    </citation>
    <scope>NUCLEOTIDE SEQUENCE [LARGE SCALE GENOMIC DNA]</scope>
</reference>
<feature type="domain" description="Acyl-ACP thioesterase-like C-terminal" evidence="15">
    <location>
        <begin position="264"/>
        <end position="302"/>
    </location>
</feature>
<dbReference type="Pfam" id="PF20791">
    <property type="entry name" value="Acyl-ACP_TE_C"/>
    <property type="match status" value="1"/>
</dbReference>
<proteinExistence type="inferred from homology"/>
<dbReference type="Proteomes" id="UP000275267">
    <property type="component" value="Unassembled WGS sequence"/>
</dbReference>
<comment type="subcellular location">
    <subcellularLocation>
        <location evidence="1 11">Plastid</location>
        <location evidence="1 11">Chloroplast</location>
    </subcellularLocation>
</comment>
<feature type="region of interest" description="Disordered" evidence="12">
    <location>
        <begin position="1"/>
        <end position="32"/>
    </location>
</feature>
<dbReference type="GO" id="GO:0016297">
    <property type="term" value="F:fatty acyl-[ACP] hydrolase activity"/>
    <property type="evidence" value="ECO:0007669"/>
    <property type="project" value="InterPro"/>
</dbReference>
<evidence type="ECO:0000256" key="7">
    <source>
        <dbReference type="ARBA" id="ARBA00022832"/>
    </source>
</evidence>
<feature type="compositionally biased region" description="Low complexity" evidence="12">
    <location>
        <begin position="1"/>
        <end position="12"/>
    </location>
</feature>
<protein>
    <recommendedName>
        <fullName evidence="11">Acyl-[acyl-carrier-protein] hydrolase</fullName>
        <ecNumber evidence="11">3.1.2.-</ecNumber>
    </recommendedName>
</protein>
<dbReference type="PANTHER" id="PTHR31727">
    <property type="entry name" value="OLEOYL-ACYL CARRIER PROTEIN THIOESTERASE 1, CHLOROPLASTIC"/>
    <property type="match status" value="1"/>
</dbReference>
<comment type="similarity">
    <text evidence="2 11">Belongs to the acyl-ACP thioesterase family.</text>
</comment>
<evidence type="ECO:0000256" key="4">
    <source>
        <dbReference type="ARBA" id="ARBA00022528"/>
    </source>
</evidence>
<dbReference type="InterPro" id="IPR002864">
    <property type="entry name" value="Acyl-ACP_thioesterase_NHD"/>
</dbReference>
<organism evidence="16 17">
    <name type="scientific">Panicum miliaceum</name>
    <name type="common">Proso millet</name>
    <name type="synonym">Broomcorn millet</name>
    <dbReference type="NCBI Taxonomy" id="4540"/>
    <lineage>
        <taxon>Eukaryota</taxon>
        <taxon>Viridiplantae</taxon>
        <taxon>Streptophyta</taxon>
        <taxon>Embryophyta</taxon>
        <taxon>Tracheophyta</taxon>
        <taxon>Spermatophyta</taxon>
        <taxon>Magnoliopsida</taxon>
        <taxon>Liliopsida</taxon>
        <taxon>Poales</taxon>
        <taxon>Poaceae</taxon>
        <taxon>PACMAD clade</taxon>
        <taxon>Panicoideae</taxon>
        <taxon>Panicodae</taxon>
        <taxon>Paniceae</taxon>
        <taxon>Panicinae</taxon>
        <taxon>Panicum</taxon>
        <taxon>Panicum sect. Panicum</taxon>
    </lineage>
</organism>
<dbReference type="Pfam" id="PF12590">
    <property type="entry name" value="Acyl-thio_N"/>
    <property type="match status" value="1"/>
</dbReference>
<keyword evidence="10 11" id="KW-0275">Fatty acid biosynthesis</keyword>
<keyword evidence="7 11" id="KW-0276">Fatty acid metabolism</keyword>
<evidence type="ECO:0000256" key="8">
    <source>
        <dbReference type="ARBA" id="ARBA00022946"/>
    </source>
</evidence>
<keyword evidence="5 11" id="KW-0934">Plastid</keyword>
<dbReference type="InterPro" id="IPR049427">
    <property type="entry name" value="Acyl-ACP_TE_C"/>
</dbReference>
<comment type="caution">
    <text evidence="16">The sequence shown here is derived from an EMBL/GenBank/DDBJ whole genome shotgun (WGS) entry which is preliminary data.</text>
</comment>
<dbReference type="GO" id="GO:0000036">
    <property type="term" value="F:acyl carrier activity"/>
    <property type="evidence" value="ECO:0007669"/>
    <property type="project" value="TreeGrafter"/>
</dbReference>
<evidence type="ECO:0000256" key="9">
    <source>
        <dbReference type="ARBA" id="ARBA00023098"/>
    </source>
</evidence>
<evidence type="ECO:0000256" key="12">
    <source>
        <dbReference type="SAM" id="MobiDB-lite"/>
    </source>
</evidence>
<dbReference type="InterPro" id="IPR021113">
    <property type="entry name" value="Acyl-ACP-thioesterase_N"/>
</dbReference>
<evidence type="ECO:0000256" key="1">
    <source>
        <dbReference type="ARBA" id="ARBA00004229"/>
    </source>
</evidence>
<feature type="region of interest" description="Disordered" evidence="12">
    <location>
        <begin position="52"/>
        <end position="75"/>
    </location>
</feature>
<dbReference type="OrthoDB" id="618395at2759"/>
<sequence>MAASVASSAFFPAPAPAPKNGTGGSSKDSLDMRGVAGSAGVVRSSARLRAAVPKVSGGDGKAAVTDGEDEAARPSAPRTFYNQLPDWSVLLAAITTIFLAAERQWTLVDWKPKRPDMLIDTFGFSGQETALNHVKSAGLLGDGFGSTPEMSKRNLFWVVSQMQVLVEQYPCWGDTVGIDTWVSGHGKNGMRRDWHLHDCNTGQTILRATSKWVMMHKHTRKLARFPDEVRTEIAPYFFERTAIADEDRRKLPKLPGNGGAMASKYVRTGLTPRWADLDLNQHVDNVRYIGWILEFFHVAFAGGYGLWPRQMWVAAQLAILEVFRFVALVNWNGQLNVCSVSRPESVK</sequence>
<evidence type="ECO:0000256" key="10">
    <source>
        <dbReference type="ARBA" id="ARBA00023160"/>
    </source>
</evidence>
<keyword evidence="4 11" id="KW-0150">Chloroplast</keyword>
<dbReference type="AlphaFoldDB" id="A0A3L6QI20"/>
<keyword evidence="8" id="KW-0809">Transit peptide</keyword>
<dbReference type="Pfam" id="PF01643">
    <property type="entry name" value="Acyl-ACP_TE"/>
    <property type="match status" value="1"/>
</dbReference>
<feature type="domain" description="Acyl-ACP thioesterase N-terminal hotdog" evidence="13">
    <location>
        <begin position="127"/>
        <end position="232"/>
    </location>
</feature>
<dbReference type="EMBL" id="PQIB02000012">
    <property type="protein sequence ID" value="RLM79869.1"/>
    <property type="molecule type" value="Genomic_DNA"/>
</dbReference>
<accession>A0A3L6QI20</accession>
<keyword evidence="6 11" id="KW-0378">Hydrolase</keyword>
<evidence type="ECO:0000256" key="11">
    <source>
        <dbReference type="RuleBase" id="RU363096"/>
    </source>
</evidence>
<evidence type="ECO:0000259" key="14">
    <source>
        <dbReference type="Pfam" id="PF12590"/>
    </source>
</evidence>
<dbReference type="CDD" id="cd00586">
    <property type="entry name" value="4HBT"/>
    <property type="match status" value="1"/>
</dbReference>
<evidence type="ECO:0000259" key="15">
    <source>
        <dbReference type="Pfam" id="PF20791"/>
    </source>
</evidence>
<dbReference type="SUPFAM" id="SSF54637">
    <property type="entry name" value="Thioesterase/thiol ester dehydrase-isomerase"/>
    <property type="match status" value="2"/>
</dbReference>
<gene>
    <name evidence="16" type="ORF">C2845_PM12G06460</name>
</gene>
<dbReference type="EC" id="3.1.2.-" evidence="11"/>
<evidence type="ECO:0000313" key="17">
    <source>
        <dbReference type="Proteomes" id="UP000275267"/>
    </source>
</evidence>
<evidence type="ECO:0000256" key="3">
    <source>
        <dbReference type="ARBA" id="ARBA00022516"/>
    </source>
</evidence>
<evidence type="ECO:0000256" key="2">
    <source>
        <dbReference type="ARBA" id="ARBA00006500"/>
    </source>
</evidence>
<evidence type="ECO:0000256" key="5">
    <source>
        <dbReference type="ARBA" id="ARBA00022640"/>
    </source>
</evidence>
<keyword evidence="3 11" id="KW-0444">Lipid biosynthesis</keyword>
<dbReference type="PANTHER" id="PTHR31727:SF3">
    <property type="entry name" value="ACYL-[ACYL-CARRIER-PROTEIN] HYDROLASE"/>
    <property type="match status" value="1"/>
</dbReference>
<name>A0A3L6QI20_PANMI</name>
<dbReference type="STRING" id="4540.A0A3L6QI20"/>
<dbReference type="InterPro" id="IPR029069">
    <property type="entry name" value="HotDog_dom_sf"/>
</dbReference>
<evidence type="ECO:0000313" key="16">
    <source>
        <dbReference type="EMBL" id="RLM79869.1"/>
    </source>
</evidence>
<keyword evidence="17" id="KW-1185">Reference proteome</keyword>
<dbReference type="GO" id="GO:0009507">
    <property type="term" value="C:chloroplast"/>
    <property type="evidence" value="ECO:0007669"/>
    <property type="project" value="UniProtKB-SubCell"/>
</dbReference>
<dbReference type="Gene3D" id="3.10.129.10">
    <property type="entry name" value="Hotdog Thioesterase"/>
    <property type="match status" value="1"/>
</dbReference>
<evidence type="ECO:0000256" key="6">
    <source>
        <dbReference type="ARBA" id="ARBA00022801"/>
    </source>
</evidence>
<keyword evidence="9 11" id="KW-0443">Lipid metabolism</keyword>